<evidence type="ECO:0000313" key="1">
    <source>
        <dbReference type="EMBL" id="CAL1613615.1"/>
    </source>
</evidence>
<organism evidence="1 2">
    <name type="scientific">Knipowitschia caucasica</name>
    <name type="common">Caucasian dwarf goby</name>
    <name type="synonym">Pomatoschistus caucasicus</name>
    <dbReference type="NCBI Taxonomy" id="637954"/>
    <lineage>
        <taxon>Eukaryota</taxon>
        <taxon>Metazoa</taxon>
        <taxon>Chordata</taxon>
        <taxon>Craniata</taxon>
        <taxon>Vertebrata</taxon>
        <taxon>Euteleostomi</taxon>
        <taxon>Actinopterygii</taxon>
        <taxon>Neopterygii</taxon>
        <taxon>Teleostei</taxon>
        <taxon>Neoteleostei</taxon>
        <taxon>Acanthomorphata</taxon>
        <taxon>Gobiaria</taxon>
        <taxon>Gobiiformes</taxon>
        <taxon>Gobioidei</taxon>
        <taxon>Gobiidae</taxon>
        <taxon>Gobiinae</taxon>
        <taxon>Knipowitschia</taxon>
    </lineage>
</organism>
<accession>A0AAV2MJX1</accession>
<gene>
    <name evidence="1" type="ORF">KC01_LOCUS39795</name>
</gene>
<dbReference type="EMBL" id="OZ035830">
    <property type="protein sequence ID" value="CAL1613615.1"/>
    <property type="molecule type" value="Genomic_DNA"/>
</dbReference>
<evidence type="ECO:0000313" key="2">
    <source>
        <dbReference type="Proteomes" id="UP001497482"/>
    </source>
</evidence>
<proteinExistence type="predicted"/>
<keyword evidence="2" id="KW-1185">Reference proteome</keyword>
<dbReference type="AlphaFoldDB" id="A0AAV2MJX1"/>
<protein>
    <submittedName>
        <fullName evidence="1">Uncharacterized protein</fullName>
    </submittedName>
</protein>
<name>A0AAV2MJX1_KNICA</name>
<dbReference type="Proteomes" id="UP001497482">
    <property type="component" value="Chromosome 8"/>
</dbReference>
<sequence>MYYRVVFGRGSKYFHFRLRHTRANNISPTIVRNIGLTDSSLLITLKKKIVKSSAMNSMDTFTKTTFILMPTQVIKQSIFPTVKMSQTMTIPVLK</sequence>
<reference evidence="1 2" key="1">
    <citation type="submission" date="2024-04" db="EMBL/GenBank/DDBJ databases">
        <authorList>
            <person name="Waldvogel A.-M."/>
            <person name="Schoenle A."/>
        </authorList>
    </citation>
    <scope>NUCLEOTIDE SEQUENCE [LARGE SCALE GENOMIC DNA]</scope>
</reference>